<evidence type="ECO:0000313" key="2">
    <source>
        <dbReference type="Proteomes" id="UP000178370"/>
    </source>
</evidence>
<dbReference type="AlphaFoldDB" id="A0A1F6CNU3"/>
<comment type="caution">
    <text evidence="1">The sequence shown here is derived from an EMBL/GenBank/DDBJ whole genome shotgun (WGS) entry which is preliminary data.</text>
</comment>
<dbReference type="EMBL" id="MFKV01000007">
    <property type="protein sequence ID" value="OGG50730.1"/>
    <property type="molecule type" value="Genomic_DNA"/>
</dbReference>
<evidence type="ECO:0008006" key="3">
    <source>
        <dbReference type="Google" id="ProtNLM"/>
    </source>
</evidence>
<evidence type="ECO:0000313" key="1">
    <source>
        <dbReference type="EMBL" id="OGG50730.1"/>
    </source>
</evidence>
<name>A0A1F6CNU3_9BACT</name>
<accession>A0A1F6CNU3</accession>
<protein>
    <recommendedName>
        <fullName evidence="3">Nudix hydrolase domain-containing protein</fullName>
    </recommendedName>
</protein>
<dbReference type="Proteomes" id="UP000178370">
    <property type="component" value="Unassembled WGS sequence"/>
</dbReference>
<sequence>MTIQIVTYAQMLEFLSEGRGPTGRKINLATYDRRSTKTLADLFAEIRGSEVQLHYTSTGRVVRVALGVAIFVTVLRCNARYCEIQREYVRKKRIIPKVKSSTISETRKRGESDVEAAVRGLRQELGLQIRRDQLDTTFTASHWDGRSEFSEHESSVYADILSVTQVQQIGLDLEALPWPEEVRIIDDTGTKVTIQRFPVTTSRSPY</sequence>
<gene>
    <name evidence="1" type="ORF">A2763_02290</name>
</gene>
<reference evidence="1 2" key="1">
    <citation type="journal article" date="2016" name="Nat. Commun.">
        <title>Thousands of microbial genomes shed light on interconnected biogeochemical processes in an aquifer system.</title>
        <authorList>
            <person name="Anantharaman K."/>
            <person name="Brown C.T."/>
            <person name="Hug L.A."/>
            <person name="Sharon I."/>
            <person name="Castelle C.J."/>
            <person name="Probst A.J."/>
            <person name="Thomas B.C."/>
            <person name="Singh A."/>
            <person name="Wilkins M.J."/>
            <person name="Karaoz U."/>
            <person name="Brodie E.L."/>
            <person name="Williams K.H."/>
            <person name="Hubbard S.S."/>
            <person name="Banfield J.F."/>
        </authorList>
    </citation>
    <scope>NUCLEOTIDE SEQUENCE [LARGE SCALE GENOMIC DNA]</scope>
</reference>
<proteinExistence type="predicted"/>
<organism evidence="1 2">
    <name type="scientific">Candidatus Kaiserbacteria bacterium RIFCSPHIGHO2_01_FULL_54_36</name>
    <dbReference type="NCBI Taxonomy" id="1798482"/>
    <lineage>
        <taxon>Bacteria</taxon>
        <taxon>Candidatus Kaiseribacteriota</taxon>
    </lineage>
</organism>